<accession>A0A6P1BP43</accession>
<organism evidence="1 2">
    <name type="scientific">Bradyrhizobium uaiense</name>
    <dbReference type="NCBI Taxonomy" id="2594946"/>
    <lineage>
        <taxon>Bacteria</taxon>
        <taxon>Pseudomonadati</taxon>
        <taxon>Pseudomonadota</taxon>
        <taxon>Alphaproteobacteria</taxon>
        <taxon>Hyphomicrobiales</taxon>
        <taxon>Nitrobacteraceae</taxon>
        <taxon>Bradyrhizobium</taxon>
    </lineage>
</organism>
<keyword evidence="2" id="KW-1185">Reference proteome</keyword>
<comment type="caution">
    <text evidence="1">The sequence shown here is derived from an EMBL/GenBank/DDBJ whole genome shotgun (WGS) entry which is preliminary data.</text>
</comment>
<protein>
    <submittedName>
        <fullName evidence="1">Uncharacterized protein</fullName>
    </submittedName>
</protein>
<dbReference type="Proteomes" id="UP000468531">
    <property type="component" value="Unassembled WGS sequence"/>
</dbReference>
<evidence type="ECO:0000313" key="2">
    <source>
        <dbReference type="Proteomes" id="UP000468531"/>
    </source>
</evidence>
<dbReference type="EMBL" id="VKHP01000170">
    <property type="protein sequence ID" value="NEV00277.1"/>
    <property type="molecule type" value="Genomic_DNA"/>
</dbReference>
<dbReference type="AlphaFoldDB" id="A0A6P1BP43"/>
<proteinExistence type="predicted"/>
<gene>
    <name evidence="1" type="ORF">FNJ47_31800</name>
</gene>
<evidence type="ECO:0000313" key="1">
    <source>
        <dbReference type="EMBL" id="NEV00277.1"/>
    </source>
</evidence>
<reference evidence="1 2" key="1">
    <citation type="journal article" date="2020" name="Arch. Microbiol.">
        <title>Bradyrhizobium uaiense sp. nov., a new highly efficient cowpea symbiont.</title>
        <authorList>
            <person name="Cabral Michel D."/>
            <person name="Azarias Guimaraes A."/>
            <person name="Martins da Costa E."/>
            <person name="Soares de Carvalho T."/>
            <person name="Balsanelli E."/>
            <person name="Willems A."/>
            <person name="Maltempi de Souza E."/>
            <person name="de Souza Moreira F.M."/>
        </authorList>
    </citation>
    <scope>NUCLEOTIDE SEQUENCE [LARGE SCALE GENOMIC DNA]</scope>
    <source>
        <strain evidence="1 2">UFLA 03-164</strain>
    </source>
</reference>
<sequence>MLPVLRHPARVSAACARLRAQASAVCPAVAVLPPAAVGSASDVRVQPPAVAALRASRVLLRAAPAVPVSAMVPAWRAQPQVARAVQARLPAAA</sequence>
<name>A0A6P1BP43_9BRAD</name>